<evidence type="ECO:0000313" key="19">
    <source>
        <dbReference type="Proteomes" id="UP000030161"/>
    </source>
</evidence>
<accession>A0AB34PWA9</accession>
<dbReference type="EMBL" id="AJIX01000015">
    <property type="protein sequence ID" value="KGR12765.1"/>
    <property type="molecule type" value="Genomic_DNA"/>
</dbReference>
<comment type="pathway">
    <text evidence="2">Glycerolipid metabolism; triacylglycerol biosynthesis.</text>
</comment>
<feature type="transmembrane region" description="Helical" evidence="17">
    <location>
        <begin position="74"/>
        <end position="107"/>
    </location>
</feature>
<comment type="catalytic activity">
    <reaction evidence="15">
        <text>an acyl-CoA + a 1,2-diacyl-sn-glycerol = a triacyl-sn-glycerol + CoA</text>
        <dbReference type="Rhea" id="RHEA:10868"/>
        <dbReference type="ChEBI" id="CHEBI:17815"/>
        <dbReference type="ChEBI" id="CHEBI:57287"/>
        <dbReference type="ChEBI" id="CHEBI:58342"/>
        <dbReference type="ChEBI" id="CHEBI:64615"/>
        <dbReference type="EC" id="2.3.1.20"/>
    </reaction>
</comment>
<evidence type="ECO:0000256" key="13">
    <source>
        <dbReference type="ARBA" id="ARBA00023136"/>
    </source>
</evidence>
<keyword evidence="10" id="KW-0256">Endoplasmic reticulum</keyword>
<evidence type="ECO:0000256" key="16">
    <source>
        <dbReference type="SAM" id="MobiDB-lite"/>
    </source>
</evidence>
<organism evidence="18 19">
    <name type="scientific">Candida albicans P78048</name>
    <dbReference type="NCBI Taxonomy" id="1094989"/>
    <lineage>
        <taxon>Eukaryota</taxon>
        <taxon>Fungi</taxon>
        <taxon>Dikarya</taxon>
        <taxon>Ascomycota</taxon>
        <taxon>Saccharomycotina</taxon>
        <taxon>Pichiomycetes</taxon>
        <taxon>Debaryomycetaceae</taxon>
        <taxon>Candida/Lodderomyces clade</taxon>
        <taxon>Candida</taxon>
    </lineage>
</organism>
<evidence type="ECO:0000256" key="1">
    <source>
        <dbReference type="ARBA" id="ARBA00004477"/>
    </source>
</evidence>
<feature type="compositionally biased region" description="Acidic residues" evidence="16">
    <location>
        <begin position="352"/>
        <end position="363"/>
    </location>
</feature>
<evidence type="ECO:0000256" key="6">
    <source>
        <dbReference type="ARBA" id="ARBA00022516"/>
    </source>
</evidence>
<dbReference type="InterPro" id="IPR007130">
    <property type="entry name" value="DAGAT"/>
</dbReference>
<keyword evidence="13 17" id="KW-0472">Membrane</keyword>
<evidence type="ECO:0000256" key="2">
    <source>
        <dbReference type="ARBA" id="ARBA00004771"/>
    </source>
</evidence>
<dbReference type="AlphaFoldDB" id="A0AB34PWA9"/>
<evidence type="ECO:0000256" key="15">
    <source>
        <dbReference type="ARBA" id="ARBA00048109"/>
    </source>
</evidence>
<feature type="compositionally biased region" description="Basic and acidic residues" evidence="16">
    <location>
        <begin position="1"/>
        <end position="14"/>
    </location>
</feature>
<evidence type="ECO:0000256" key="9">
    <source>
        <dbReference type="ARBA" id="ARBA00022798"/>
    </source>
</evidence>
<keyword evidence="7" id="KW-0808">Transferase</keyword>
<evidence type="ECO:0000256" key="4">
    <source>
        <dbReference type="ARBA" id="ARBA00005420"/>
    </source>
</evidence>
<feature type="compositionally biased region" description="Basic and acidic residues" evidence="16">
    <location>
        <begin position="375"/>
        <end position="386"/>
    </location>
</feature>
<keyword evidence="14" id="KW-0012">Acyltransferase</keyword>
<keyword evidence="12" id="KW-0443">Lipid metabolism</keyword>
<comment type="subcellular location">
    <subcellularLocation>
        <location evidence="1">Endoplasmic reticulum membrane</location>
        <topology evidence="1">Multi-pass membrane protein</topology>
    </subcellularLocation>
</comment>
<evidence type="ECO:0000256" key="7">
    <source>
        <dbReference type="ARBA" id="ARBA00022679"/>
    </source>
</evidence>
<dbReference type="GO" id="GO:0019432">
    <property type="term" value="P:triglyceride biosynthetic process"/>
    <property type="evidence" value="ECO:0007669"/>
    <property type="project" value="TreeGrafter"/>
</dbReference>
<dbReference type="EC" id="2.3.1.20" evidence="5"/>
<evidence type="ECO:0000256" key="8">
    <source>
        <dbReference type="ARBA" id="ARBA00022692"/>
    </source>
</evidence>
<evidence type="ECO:0000256" key="11">
    <source>
        <dbReference type="ARBA" id="ARBA00022989"/>
    </source>
</evidence>
<protein>
    <recommendedName>
        <fullName evidence="5">diacylglycerol O-acyltransferase</fullName>
        <ecNumber evidence="5">2.3.1.20</ecNumber>
    </recommendedName>
</protein>
<evidence type="ECO:0000313" key="18">
    <source>
        <dbReference type="EMBL" id="KGR12765.1"/>
    </source>
</evidence>
<sequence>MTDTSDLKPEHTEKATGLSTSKEVPESTLTQRKQPSTPATQTSKRPTPPKKKRAFINVAPLNTPLSHRLETLGVVWHCISIPFFICLFFFMISLGLFGWIVIVLPYFIWWYGFDLHTPTNGKVAYRYRNSMKNFIIWDWFVRYFPIKVYKSVELEPTFKEVLVEETESSEDDDEQDLVSERSRTLVDKVFKFFGLKKRLNDTSSGKSETYKTVSTGPRYIFGYHPHGVISMGGVGLFATNSLRNEPYTPFLKFLKPFFHDSSKGERLFPGLGNIFLLTITTQFAIPFYRDYLMGLGVTSASAKNIRSLISNGDNSVCIVVGGAEESLLNNMVAKHARVGYGYKENQDINGSDAEDDQPEEEEQQQQQQQPNGSAEVDKKTTKEVGEKTSSQPSKREVKLILNKRKGFVKLAIELGNVALVPTFAFGEADVYRLVQPSPTSMMYKFQKWMKGIFSFTIPLFSARGVFIYDYGLLPFRNPINICVGKPIYIPAGALQEYKQQHPEEFTEEETKPPMKKSGSFTDIFKMNGETPKVSTIKTKIPPALLDKYHKLYVDELRNVYEENKHKFGYGDVEFSIVE</sequence>
<keyword evidence="9" id="KW-0319">Glycerol metabolism</keyword>
<evidence type="ECO:0000256" key="3">
    <source>
        <dbReference type="ARBA" id="ARBA00005189"/>
    </source>
</evidence>
<dbReference type="GO" id="GO:0006071">
    <property type="term" value="P:glycerol metabolic process"/>
    <property type="evidence" value="ECO:0007669"/>
    <property type="project" value="UniProtKB-KW"/>
</dbReference>
<evidence type="ECO:0000256" key="12">
    <source>
        <dbReference type="ARBA" id="ARBA00023098"/>
    </source>
</evidence>
<dbReference type="Pfam" id="PF03982">
    <property type="entry name" value="DAGAT"/>
    <property type="match status" value="3"/>
</dbReference>
<evidence type="ECO:0000256" key="17">
    <source>
        <dbReference type="SAM" id="Phobius"/>
    </source>
</evidence>
<evidence type="ECO:0000256" key="5">
    <source>
        <dbReference type="ARBA" id="ARBA00013244"/>
    </source>
</evidence>
<feature type="compositionally biased region" description="Polar residues" evidence="16">
    <location>
        <begin position="17"/>
        <end position="43"/>
    </location>
</feature>
<keyword evidence="6" id="KW-0444">Lipid biosynthesis</keyword>
<dbReference type="PANTHER" id="PTHR12317:SF0">
    <property type="entry name" value="ACYLTRANSFERASE"/>
    <property type="match status" value="1"/>
</dbReference>
<feature type="region of interest" description="Disordered" evidence="16">
    <location>
        <begin position="1"/>
        <end position="50"/>
    </location>
</feature>
<evidence type="ECO:0000256" key="10">
    <source>
        <dbReference type="ARBA" id="ARBA00022824"/>
    </source>
</evidence>
<comment type="caution">
    <text evidence="18">The sequence shown here is derived from an EMBL/GenBank/DDBJ whole genome shotgun (WGS) entry which is preliminary data.</text>
</comment>
<feature type="region of interest" description="Disordered" evidence="16">
    <location>
        <begin position="344"/>
        <end position="393"/>
    </location>
</feature>
<dbReference type="Proteomes" id="UP000030161">
    <property type="component" value="Unassembled WGS sequence"/>
</dbReference>
<keyword evidence="11 17" id="KW-1133">Transmembrane helix</keyword>
<comment type="pathway">
    <text evidence="3">Lipid metabolism.</text>
</comment>
<name>A0AB34PWA9_CANAX</name>
<dbReference type="GO" id="GO:0005789">
    <property type="term" value="C:endoplasmic reticulum membrane"/>
    <property type="evidence" value="ECO:0007669"/>
    <property type="project" value="UniProtKB-SubCell"/>
</dbReference>
<evidence type="ECO:0000256" key="14">
    <source>
        <dbReference type="ARBA" id="ARBA00023315"/>
    </source>
</evidence>
<feature type="transmembrane region" description="Helical" evidence="17">
    <location>
        <begin position="451"/>
        <end position="473"/>
    </location>
</feature>
<reference evidence="18 19" key="1">
    <citation type="submission" date="2013-12" db="EMBL/GenBank/DDBJ databases">
        <title>The Genome Sequence of Candida albicans P78048.</title>
        <authorList>
            <consortium name="The Broad Institute Genome Sequencing Platform"/>
            <consortium name="The Broad Institute Genome Sequencing Center for Infectious Disease"/>
            <person name="Cuomo C."/>
            <person name="Bennett R."/>
            <person name="Hirakawa M."/>
            <person name="Noverr M."/>
            <person name="Mitchell A."/>
            <person name="Young S.K."/>
            <person name="Zeng Q."/>
            <person name="Gargeya S."/>
            <person name="Fitzgerald M."/>
            <person name="Abouelleil A."/>
            <person name="Alvarado L."/>
            <person name="Berlin A.M."/>
            <person name="Chapman S.B."/>
            <person name="Dewar J."/>
            <person name="Goldberg J."/>
            <person name="Griggs A."/>
            <person name="Gujja S."/>
            <person name="Hansen M."/>
            <person name="Howarth C."/>
            <person name="Imamovic A."/>
            <person name="Larimer J."/>
            <person name="McCowan C."/>
            <person name="Murphy C."/>
            <person name="Pearson M."/>
            <person name="Priest M."/>
            <person name="Roberts A."/>
            <person name="Saif S."/>
            <person name="Shea T."/>
            <person name="Sykes S."/>
            <person name="Wortman J."/>
            <person name="Nusbaum C."/>
            <person name="Birren B."/>
        </authorList>
    </citation>
    <scope>NUCLEOTIDE SEQUENCE [LARGE SCALE GENOMIC DNA]</scope>
    <source>
        <strain evidence="18 19">P78048</strain>
    </source>
</reference>
<comment type="similarity">
    <text evidence="4">Belongs to the diacylglycerol acyltransferase family.</text>
</comment>
<dbReference type="PANTHER" id="PTHR12317">
    <property type="entry name" value="DIACYLGLYCEROL O-ACYLTRANSFERASE"/>
    <property type="match status" value="1"/>
</dbReference>
<gene>
    <name evidence="18" type="ORF">MG3_02851</name>
</gene>
<proteinExistence type="inferred from homology"/>
<dbReference type="GO" id="GO:0004144">
    <property type="term" value="F:diacylglycerol O-acyltransferase activity"/>
    <property type="evidence" value="ECO:0007669"/>
    <property type="project" value="UniProtKB-EC"/>
</dbReference>
<keyword evidence="8 17" id="KW-0812">Transmembrane</keyword>